<dbReference type="EC" id="2.3.1.-" evidence="7"/>
<comment type="cofactor">
    <cofactor evidence="1 7">
        <name>(R)-lipoate</name>
        <dbReference type="ChEBI" id="CHEBI:83088"/>
    </cofactor>
</comment>
<evidence type="ECO:0000256" key="5">
    <source>
        <dbReference type="ARBA" id="ARBA00022823"/>
    </source>
</evidence>
<comment type="similarity">
    <text evidence="2 7">Belongs to the 2-oxoacid dehydrogenase family.</text>
</comment>
<dbReference type="Gene3D" id="4.10.320.10">
    <property type="entry name" value="E3-binding domain"/>
    <property type="match status" value="1"/>
</dbReference>
<dbReference type="PANTHER" id="PTHR43178">
    <property type="entry name" value="DIHYDROLIPOAMIDE ACETYLTRANSFERASE COMPONENT OF PYRUVATE DEHYDROGENASE COMPLEX"/>
    <property type="match status" value="1"/>
</dbReference>
<dbReference type="InterPro" id="IPR003016">
    <property type="entry name" value="2-oxoA_DH_lipoyl-BS"/>
</dbReference>
<organism evidence="10 11">
    <name type="scientific">Candidatus Scalindua rubra</name>
    <dbReference type="NCBI Taxonomy" id="1872076"/>
    <lineage>
        <taxon>Bacteria</taxon>
        <taxon>Pseudomonadati</taxon>
        <taxon>Planctomycetota</taxon>
        <taxon>Candidatus Brocadiia</taxon>
        <taxon>Candidatus Brocadiales</taxon>
        <taxon>Candidatus Scalinduaceae</taxon>
        <taxon>Candidatus Scalindua</taxon>
    </lineage>
</organism>
<comment type="caution">
    <text evidence="10">The sequence shown here is derived from an EMBL/GenBank/DDBJ whole genome shotgun (WGS) entry which is preliminary data.</text>
</comment>
<dbReference type="PROSITE" id="PS51826">
    <property type="entry name" value="PSBD"/>
    <property type="match status" value="1"/>
</dbReference>
<evidence type="ECO:0000313" key="10">
    <source>
        <dbReference type="EMBL" id="ODS31659.1"/>
    </source>
</evidence>
<dbReference type="PROSITE" id="PS50968">
    <property type="entry name" value="BIOTINYL_LIPOYL"/>
    <property type="match status" value="1"/>
</dbReference>
<dbReference type="Proteomes" id="UP000094056">
    <property type="component" value="Unassembled WGS sequence"/>
</dbReference>
<gene>
    <name evidence="10" type="ORF">SCARUB_03209</name>
</gene>
<dbReference type="Gene3D" id="3.30.559.10">
    <property type="entry name" value="Chloramphenicol acetyltransferase-like domain"/>
    <property type="match status" value="1"/>
</dbReference>
<keyword evidence="6 7" id="KW-0012">Acyltransferase</keyword>
<dbReference type="CDD" id="cd06849">
    <property type="entry name" value="lipoyl_domain"/>
    <property type="match status" value="1"/>
</dbReference>
<dbReference type="FunFam" id="3.30.559.10:FF:000007">
    <property type="entry name" value="Dihydrolipoamide acetyltransferase component of pyruvate dehydrogenase complex"/>
    <property type="match status" value="1"/>
</dbReference>
<proteinExistence type="inferred from homology"/>
<feature type="domain" description="Peripheral subunit-binding (PSBD)" evidence="9">
    <location>
        <begin position="110"/>
        <end position="147"/>
    </location>
</feature>
<dbReference type="PATRIC" id="fig|1872076.5.peg.3811"/>
<dbReference type="SUPFAM" id="SSF51230">
    <property type="entry name" value="Single hybrid motif"/>
    <property type="match status" value="1"/>
</dbReference>
<dbReference type="Gene3D" id="2.40.50.100">
    <property type="match status" value="1"/>
</dbReference>
<dbReference type="Pfam" id="PF02817">
    <property type="entry name" value="E3_binding"/>
    <property type="match status" value="1"/>
</dbReference>
<name>A0A1E3X7Y0_9BACT</name>
<evidence type="ECO:0000256" key="7">
    <source>
        <dbReference type="RuleBase" id="RU003423"/>
    </source>
</evidence>
<dbReference type="PROSITE" id="PS00189">
    <property type="entry name" value="LIPOYL"/>
    <property type="match status" value="1"/>
</dbReference>
<evidence type="ECO:0000256" key="4">
    <source>
        <dbReference type="ARBA" id="ARBA00022679"/>
    </source>
</evidence>
<dbReference type="EMBL" id="MAYW01000102">
    <property type="protein sequence ID" value="ODS31659.1"/>
    <property type="molecule type" value="Genomic_DNA"/>
</dbReference>
<dbReference type="SUPFAM" id="SSF47005">
    <property type="entry name" value="Peripheral subunit-binding domain of 2-oxo acid dehydrogenase complex"/>
    <property type="match status" value="1"/>
</dbReference>
<dbReference type="InterPro" id="IPR004167">
    <property type="entry name" value="PSBD"/>
</dbReference>
<protein>
    <recommendedName>
        <fullName evidence="7">Dihydrolipoamide acetyltransferase component of pyruvate dehydrogenase complex</fullName>
        <ecNumber evidence="7">2.3.1.-</ecNumber>
    </recommendedName>
</protein>
<dbReference type="InterPro" id="IPR000089">
    <property type="entry name" value="Biotin_lipoyl"/>
</dbReference>
<dbReference type="GO" id="GO:0016407">
    <property type="term" value="F:acetyltransferase activity"/>
    <property type="evidence" value="ECO:0007669"/>
    <property type="project" value="TreeGrafter"/>
</dbReference>
<evidence type="ECO:0000313" key="11">
    <source>
        <dbReference type="Proteomes" id="UP000094056"/>
    </source>
</evidence>
<dbReference type="GO" id="GO:0031405">
    <property type="term" value="F:lipoic acid binding"/>
    <property type="evidence" value="ECO:0007669"/>
    <property type="project" value="TreeGrafter"/>
</dbReference>
<evidence type="ECO:0000259" key="9">
    <source>
        <dbReference type="PROSITE" id="PS51826"/>
    </source>
</evidence>
<dbReference type="InterPro" id="IPR001078">
    <property type="entry name" value="2-oxoacid_DH_actylTfrase"/>
</dbReference>
<dbReference type="GO" id="GO:0005737">
    <property type="term" value="C:cytoplasm"/>
    <property type="evidence" value="ECO:0007669"/>
    <property type="project" value="TreeGrafter"/>
</dbReference>
<dbReference type="AlphaFoldDB" id="A0A1E3X7Y0"/>
<dbReference type="InterPro" id="IPR050743">
    <property type="entry name" value="2-oxoacid_DH_E2_comp"/>
</dbReference>
<reference evidence="10 11" key="1">
    <citation type="submission" date="2016-07" db="EMBL/GenBank/DDBJ databases">
        <title>Draft genome of Scalindua rubra, obtained from a brine-seawater interface in the Red Sea, sheds light on salt adaptation in anammox bacteria.</title>
        <authorList>
            <person name="Speth D.R."/>
            <person name="Lagkouvardos I."/>
            <person name="Wang Y."/>
            <person name="Qian P.-Y."/>
            <person name="Dutilh B.E."/>
            <person name="Jetten M.S."/>
        </authorList>
    </citation>
    <scope>NUCLEOTIDE SEQUENCE [LARGE SCALE GENOMIC DNA]</scope>
    <source>
        <strain evidence="10">BSI-1</strain>
    </source>
</reference>
<evidence type="ECO:0000256" key="2">
    <source>
        <dbReference type="ARBA" id="ARBA00007317"/>
    </source>
</evidence>
<evidence type="ECO:0000256" key="6">
    <source>
        <dbReference type="ARBA" id="ARBA00023315"/>
    </source>
</evidence>
<comment type="subunit">
    <text evidence="3">Forms a 24-polypeptide structural core with octahedral symmetry.</text>
</comment>
<dbReference type="Pfam" id="PF00198">
    <property type="entry name" value="2-oxoacid_dh"/>
    <property type="match status" value="1"/>
</dbReference>
<dbReference type="InterPro" id="IPR023213">
    <property type="entry name" value="CAT-like_dom_sf"/>
</dbReference>
<evidence type="ECO:0000256" key="1">
    <source>
        <dbReference type="ARBA" id="ARBA00001938"/>
    </source>
</evidence>
<dbReference type="InterPro" id="IPR011053">
    <property type="entry name" value="Single_hybrid_motif"/>
</dbReference>
<accession>A0A1E3X7Y0</accession>
<feature type="domain" description="Lipoyl-binding" evidence="8">
    <location>
        <begin position="1"/>
        <end position="68"/>
    </location>
</feature>
<keyword evidence="4 7" id="KW-0808">Transferase</keyword>
<dbReference type="InterPro" id="IPR036625">
    <property type="entry name" value="E3-bd_dom_sf"/>
</dbReference>
<dbReference type="SUPFAM" id="SSF52777">
    <property type="entry name" value="CoA-dependent acyltransferases"/>
    <property type="match status" value="1"/>
</dbReference>
<sequence length="407" mass="45676">MGESVTEGTILHWLVKEGDRVQKDQLIVEISTDKVDTEVPSPTSGILRKIIHKEDKTVPVGTAIATLEEAEVEEAPFATKEEVAPAEEKKIEKKVTAVPPRPDKLQFERKISPLVKRMAKEHRIDLSKVRGTGIGGRVTKQDILIYIKIKPEYAPPALEEEVKEKEEIVPVNPKRKIIAKRMSESKRTAAHVTTTFEVDMTKIVKFREEQKEAFLKNEKVKLTYLPFVILNTARALKRYPIFNSSWSDEGIIMKKDINIGIAVSLEDGLIVPVIKNADKKNLVELAKVSQDLAQRVRNKRLNPDEVQDGTFTITNYGSNGSLFGTPIILLPQIAILGTGAIVKKPIVINDAIAIRSMMYLSLSFDHRVVDGAQADKFLITIKESLEGWEQEVYEQMPSTETEFGGVW</sequence>
<dbReference type="PANTHER" id="PTHR43178:SF5">
    <property type="entry name" value="LIPOAMIDE ACYLTRANSFERASE COMPONENT OF BRANCHED-CHAIN ALPHA-KETO ACID DEHYDROGENASE COMPLEX, MITOCHONDRIAL"/>
    <property type="match status" value="1"/>
</dbReference>
<evidence type="ECO:0000256" key="3">
    <source>
        <dbReference type="ARBA" id="ARBA00011484"/>
    </source>
</evidence>
<evidence type="ECO:0000259" key="8">
    <source>
        <dbReference type="PROSITE" id="PS50968"/>
    </source>
</evidence>
<keyword evidence="5 7" id="KW-0450">Lipoyl</keyword>
<dbReference type="Pfam" id="PF00364">
    <property type="entry name" value="Biotin_lipoyl"/>
    <property type="match status" value="1"/>
</dbReference>